<reference evidence="1" key="1">
    <citation type="submission" date="2021-02" db="EMBL/GenBank/DDBJ databases">
        <authorList>
            <person name="Nowell W R."/>
        </authorList>
    </citation>
    <scope>NUCLEOTIDE SEQUENCE</scope>
</reference>
<dbReference type="Proteomes" id="UP000663823">
    <property type="component" value="Unassembled WGS sequence"/>
</dbReference>
<feature type="non-terminal residue" evidence="1">
    <location>
        <position position="1"/>
    </location>
</feature>
<comment type="caution">
    <text evidence="1">The sequence shown here is derived from an EMBL/GenBank/DDBJ whole genome shotgun (WGS) entry which is preliminary data.</text>
</comment>
<evidence type="ECO:0000313" key="1">
    <source>
        <dbReference type="EMBL" id="CAF4181750.1"/>
    </source>
</evidence>
<protein>
    <submittedName>
        <fullName evidence="1">Uncharacterized protein</fullName>
    </submittedName>
</protein>
<dbReference type="AlphaFoldDB" id="A0A820A8H4"/>
<sequence>KVEGLSENILKQIIKKCLIDYQKESLKNFKINIDDLILKLVDIFKYQVGLLNEFGHNSFRFIHRTFQEYLAAKNIIYAYGIQRSENIIYENIKNKIGIPNWRVPLSMTFGILSKSTLLFNNIITKLLNNEQSSSDIQSSIVLIPFVIIDSLNDIYFSSKEIEYESIQKLADMLLFDYKNMFGFSKLNEHQKLIHSYFLKIKIKYYKIIQEWFIKKLNYDEESINACANIIYQLKWYSTKFHEIFLKNLHNDSNIWNWPIDSILRFYSNEIKHETILIQLKFKDTINKNPQIIKYISKNKDWLCLITALYGGYKNYNIQTTITEYYELAQFLNLTDMERTPFLFYYQNIWDKDDTAYNMAVRADKLYNEKHWNDKPIFDKVEIYKESFLTNKILELLYEEKSPIELIEELRKYAKSQILNISEKTEVLIALVALGDYDFINVILNESENVIIKSFRNRIDQLIYVLKDPIARWSSYIDKYLFSIYNKVKINLNFSDYCKIYFSLIVNSGGLPIDTKRLAEAMDNVEDKCNLYAEYFACKITGATNDTLHTIAEISDMFVKSEKMDQIIKPFLKINDAVQIYKPIRAYPWAIDIFIFKSNNNDDIPIAFFNCLENINTNIAFVVDAISKFFLKKGYFHRNPELISLIILLHFGIMSKNLNSTEIYKNLLPELLDTPNKKEFLFEKIQSMSNPYYKS</sequence>
<evidence type="ECO:0000313" key="2">
    <source>
        <dbReference type="Proteomes" id="UP000663823"/>
    </source>
</evidence>
<feature type="non-terminal residue" evidence="1">
    <location>
        <position position="694"/>
    </location>
</feature>
<gene>
    <name evidence="1" type="ORF">OTI717_LOCUS37717</name>
</gene>
<organism evidence="1 2">
    <name type="scientific">Rotaria sordida</name>
    <dbReference type="NCBI Taxonomy" id="392033"/>
    <lineage>
        <taxon>Eukaryota</taxon>
        <taxon>Metazoa</taxon>
        <taxon>Spiralia</taxon>
        <taxon>Gnathifera</taxon>
        <taxon>Rotifera</taxon>
        <taxon>Eurotatoria</taxon>
        <taxon>Bdelloidea</taxon>
        <taxon>Philodinida</taxon>
        <taxon>Philodinidae</taxon>
        <taxon>Rotaria</taxon>
    </lineage>
</organism>
<accession>A0A820A8H4</accession>
<dbReference type="EMBL" id="CAJOAX010018496">
    <property type="protein sequence ID" value="CAF4181750.1"/>
    <property type="molecule type" value="Genomic_DNA"/>
</dbReference>
<proteinExistence type="predicted"/>
<name>A0A820A8H4_9BILA</name>